<feature type="domain" description="Glycoside hydrolase family 29 N-terminal" evidence="6">
    <location>
        <begin position="74"/>
        <end position="426"/>
    </location>
</feature>
<evidence type="ECO:0000259" key="7">
    <source>
        <dbReference type="Pfam" id="PF16757"/>
    </source>
</evidence>
<keyword evidence="5" id="KW-0326">Glycosidase</keyword>
<dbReference type="InterPro" id="IPR000933">
    <property type="entry name" value="Glyco_hydro_29"/>
</dbReference>
<comment type="caution">
    <text evidence="8">The sequence shown here is derived from an EMBL/GenBank/DDBJ whole genome shotgun (WGS) entry which is preliminary data.</text>
</comment>
<dbReference type="Gene3D" id="3.20.20.80">
    <property type="entry name" value="Glycosidases"/>
    <property type="match status" value="1"/>
</dbReference>
<dbReference type="InterPro" id="IPR013780">
    <property type="entry name" value="Glyco_hydro_b"/>
</dbReference>
<dbReference type="EMBL" id="JBHRTA010000058">
    <property type="protein sequence ID" value="MFC3199641.1"/>
    <property type="molecule type" value="Genomic_DNA"/>
</dbReference>
<dbReference type="Proteomes" id="UP001595526">
    <property type="component" value="Unassembled WGS sequence"/>
</dbReference>
<feature type="domain" description="Alpha-L-fucosidase C-terminal" evidence="7">
    <location>
        <begin position="444"/>
        <end position="525"/>
    </location>
</feature>
<protein>
    <recommendedName>
        <fullName evidence="2">alpha-L-fucosidase</fullName>
        <ecNumber evidence="2">3.2.1.51</ecNumber>
    </recommendedName>
</protein>
<dbReference type="SMART" id="SM00812">
    <property type="entry name" value="Alpha_L_fucos"/>
    <property type="match status" value="1"/>
</dbReference>
<keyword evidence="3" id="KW-0732">Signal</keyword>
<dbReference type="Pfam" id="PF01120">
    <property type="entry name" value="Alpha_L_fucos"/>
    <property type="match status" value="1"/>
</dbReference>
<keyword evidence="9" id="KW-1185">Reference proteome</keyword>
<evidence type="ECO:0000313" key="8">
    <source>
        <dbReference type="EMBL" id="MFC3199641.1"/>
    </source>
</evidence>
<comment type="similarity">
    <text evidence="1">Belongs to the glycosyl hydrolase 29 family.</text>
</comment>
<proteinExistence type="inferred from homology"/>
<dbReference type="InterPro" id="IPR057739">
    <property type="entry name" value="Glyco_hydro_29_N"/>
</dbReference>
<organism evidence="8 9">
    <name type="scientific">Parapedobacter deserti</name>
    <dbReference type="NCBI Taxonomy" id="1912957"/>
    <lineage>
        <taxon>Bacteria</taxon>
        <taxon>Pseudomonadati</taxon>
        <taxon>Bacteroidota</taxon>
        <taxon>Sphingobacteriia</taxon>
        <taxon>Sphingobacteriales</taxon>
        <taxon>Sphingobacteriaceae</taxon>
        <taxon>Parapedobacter</taxon>
    </lineage>
</organism>
<dbReference type="Gene3D" id="2.60.40.1180">
    <property type="entry name" value="Golgi alpha-mannosidase II"/>
    <property type="match status" value="1"/>
</dbReference>
<evidence type="ECO:0000256" key="3">
    <source>
        <dbReference type="ARBA" id="ARBA00022729"/>
    </source>
</evidence>
<dbReference type="SUPFAM" id="SSF51445">
    <property type="entry name" value="(Trans)glycosidases"/>
    <property type="match status" value="1"/>
</dbReference>
<dbReference type="InterPro" id="IPR031919">
    <property type="entry name" value="Fucosidase_C"/>
</dbReference>
<dbReference type="PANTHER" id="PTHR10030:SF37">
    <property type="entry name" value="ALPHA-L-FUCOSIDASE-RELATED"/>
    <property type="match status" value="1"/>
</dbReference>
<reference evidence="9" key="1">
    <citation type="journal article" date="2019" name="Int. J. Syst. Evol. Microbiol.">
        <title>The Global Catalogue of Microorganisms (GCM) 10K type strain sequencing project: providing services to taxonomists for standard genome sequencing and annotation.</title>
        <authorList>
            <consortium name="The Broad Institute Genomics Platform"/>
            <consortium name="The Broad Institute Genome Sequencing Center for Infectious Disease"/>
            <person name="Wu L."/>
            <person name="Ma J."/>
        </authorList>
    </citation>
    <scope>NUCLEOTIDE SEQUENCE [LARGE SCALE GENOMIC DNA]</scope>
    <source>
        <strain evidence="9">KCTC 52416</strain>
    </source>
</reference>
<dbReference type="InterPro" id="IPR017853">
    <property type="entry name" value="GH"/>
</dbReference>
<evidence type="ECO:0000256" key="1">
    <source>
        <dbReference type="ARBA" id="ARBA00007951"/>
    </source>
</evidence>
<dbReference type="RefSeq" id="WP_379025460.1">
    <property type="nucleotide sequence ID" value="NZ_JBHRTA010000058.1"/>
</dbReference>
<evidence type="ECO:0000256" key="4">
    <source>
        <dbReference type="ARBA" id="ARBA00022801"/>
    </source>
</evidence>
<keyword evidence="4" id="KW-0378">Hydrolase</keyword>
<evidence type="ECO:0000256" key="2">
    <source>
        <dbReference type="ARBA" id="ARBA00012662"/>
    </source>
</evidence>
<evidence type="ECO:0000313" key="9">
    <source>
        <dbReference type="Proteomes" id="UP001595526"/>
    </source>
</evidence>
<sequence length="528" mass="60486">MKRRDFVKCGIGAGLGVMVPWHPSLSWTGENPPVGLRPSKFSHRLPKSDGHYKVTAGYVEENPIPDYTWAPDEAYEEFMDMKFGIRLHWGLYAIFQQPMESWQFLDMSFEERQAYQELYKSWNPGKFDATAWVNFFADSGARMFSFTTKHHDGFSMYDTSTRIKSRVDWMAEGGPAIVNCDLAYSIMETPFGRDVTKELCEAAHRKGLKIDLYFSHPDWYDTDFRPYNYHPIQVPSAGQLAIRGNEPEMAEPAKRFPKAGLVMKPDPTSAEVDRMMDRHRRQLEEIITKYGEVTMVCLDQWLGPTVWPRLRDTLLHLRKLRPNVMYRARGIGNYGDYYTPEGFVPGSKENTDTPWFVIFPLAYSFSYDPNPANHKGTQWMVRNLVDIVAKGGNFMVGIGPDGNGEFHKTAINQLKDLGNWLKINGEGIYKTRPRDGDLWHEGAHVWFTRSKDNRTIYAFVDKIEENQIALSTIQSSGIEHVNLLGVESLVAWTVKPGGELVISMESDAMSEMPAVCEWMMCFKITLKS</sequence>
<gene>
    <name evidence="8" type="ORF">ACFOET_18635</name>
</gene>
<name>A0ABV7JU37_9SPHI</name>
<evidence type="ECO:0000259" key="6">
    <source>
        <dbReference type="Pfam" id="PF01120"/>
    </source>
</evidence>
<dbReference type="PANTHER" id="PTHR10030">
    <property type="entry name" value="ALPHA-L-FUCOSIDASE"/>
    <property type="match status" value="1"/>
</dbReference>
<accession>A0ABV7JU37</accession>
<evidence type="ECO:0000256" key="5">
    <source>
        <dbReference type="ARBA" id="ARBA00023295"/>
    </source>
</evidence>
<dbReference type="Pfam" id="PF16757">
    <property type="entry name" value="Fucosidase_C"/>
    <property type="match status" value="1"/>
</dbReference>
<dbReference type="EC" id="3.2.1.51" evidence="2"/>